<evidence type="ECO:0000256" key="1">
    <source>
        <dbReference type="ARBA" id="ARBA00022723"/>
    </source>
</evidence>
<keyword evidence="1" id="KW-0479">Metal-binding</keyword>
<dbReference type="InterPro" id="IPR036849">
    <property type="entry name" value="Enolase-like_C_sf"/>
</dbReference>
<sequence>MNCALVKNVTTINLKIVAQSNLNGGKTMKIVSVDIMKVPSEDPSFSGNGQGSKEDWCPLVIRINTDTDICGFGEAGLAYGKGWRGGFGMLQDFSQVIIGEDPLNIEKIWDKLFNTTYWGIAGGVVVNAAISAIDIALWDIKGKYYNTPTYEILGGKTNDHLRAYASQLQYNWGEHIDKLKLITPEDYAKVTEKVMSEGYDALKFDPIMLSDQPDGGGEWNTKGTVSQHVIKVAYDRVKAMREVGGDDLDIIIDMHANSDTTSAIKIGQALEDLDILYYEEPVNTLNPDNTLEVSQRVNIPIAAGERVFTRWGFRKFFEDRSIKVAQPDLCLAGGISEAKKICDMAYTYDINAQVHVCGGPIAIAAALQVEAVIPNFLIHEVYQRAINAKDRATCKYDDYQPVNGFIDIPDRPGIGQELKPEVIAKCKKVTIK</sequence>
<keyword evidence="2" id="KW-0460">Magnesium</keyword>
<keyword evidence="3" id="KW-0456">Lyase</keyword>
<evidence type="ECO:0000256" key="2">
    <source>
        <dbReference type="ARBA" id="ARBA00022842"/>
    </source>
</evidence>
<dbReference type="InterPro" id="IPR029017">
    <property type="entry name" value="Enolase-like_N"/>
</dbReference>
<protein>
    <submittedName>
        <fullName evidence="5">Mandelate racemase</fullName>
        <ecNumber evidence="5">5.1.2.2</ecNumber>
    </submittedName>
</protein>
<gene>
    <name evidence="5" type="primary">mdlA</name>
    <name evidence="5" type="ORF">LKACC12383_02457</name>
</gene>
<dbReference type="CDD" id="cd03316">
    <property type="entry name" value="MR_like"/>
    <property type="match status" value="1"/>
</dbReference>
<comment type="caution">
    <text evidence="5">The sequence shown here is derived from an EMBL/GenBank/DDBJ whole genome shotgun (WGS) entry which is preliminary data.</text>
</comment>
<dbReference type="Pfam" id="PF13378">
    <property type="entry name" value="MR_MLE_C"/>
    <property type="match status" value="1"/>
</dbReference>
<dbReference type="SFLD" id="SFLDG00179">
    <property type="entry name" value="mandelate_racemase"/>
    <property type="match status" value="1"/>
</dbReference>
<evidence type="ECO:0000259" key="4">
    <source>
        <dbReference type="SMART" id="SM00922"/>
    </source>
</evidence>
<reference evidence="5 6" key="1">
    <citation type="submission" date="2017-03" db="EMBL/GenBank/DDBJ databases">
        <title>Genome sequence of Lactobacillus kimchii KACC 12383.</title>
        <authorList>
            <person name="Chun J."/>
        </authorList>
    </citation>
    <scope>NUCLEOTIDE SEQUENCE [LARGE SCALE GENOMIC DNA]</scope>
    <source>
        <strain evidence="5 6">KACC 12383</strain>
    </source>
</reference>
<organism evidence="5 6">
    <name type="scientific">Companilactobacillus kimchii</name>
    <dbReference type="NCBI Taxonomy" id="2801452"/>
    <lineage>
        <taxon>Bacteria</taxon>
        <taxon>Bacillati</taxon>
        <taxon>Bacillota</taxon>
        <taxon>Bacilli</taxon>
        <taxon>Lactobacillales</taxon>
        <taxon>Lactobacillaceae</taxon>
        <taxon>Companilactobacillus</taxon>
    </lineage>
</organism>
<dbReference type="GO" id="GO:0018838">
    <property type="term" value="F:mandelate racemase activity"/>
    <property type="evidence" value="ECO:0007669"/>
    <property type="project" value="UniProtKB-EC"/>
</dbReference>
<dbReference type="GO" id="GO:0046872">
    <property type="term" value="F:metal ion binding"/>
    <property type="evidence" value="ECO:0007669"/>
    <property type="project" value="UniProtKB-KW"/>
</dbReference>
<dbReference type="InterPro" id="IPR013342">
    <property type="entry name" value="Mandelate_racemase_C"/>
</dbReference>
<dbReference type="SUPFAM" id="SSF54826">
    <property type="entry name" value="Enolase N-terminal domain-like"/>
    <property type="match status" value="1"/>
</dbReference>
<dbReference type="InterPro" id="IPR029065">
    <property type="entry name" value="Enolase_C-like"/>
</dbReference>
<dbReference type="SUPFAM" id="SSF51604">
    <property type="entry name" value="Enolase C-terminal domain-like"/>
    <property type="match status" value="1"/>
</dbReference>
<evidence type="ECO:0000256" key="3">
    <source>
        <dbReference type="ARBA" id="ARBA00023239"/>
    </source>
</evidence>
<dbReference type="GO" id="GO:0016829">
    <property type="term" value="F:lyase activity"/>
    <property type="evidence" value="ECO:0007669"/>
    <property type="project" value="UniProtKB-KW"/>
</dbReference>
<evidence type="ECO:0000313" key="5">
    <source>
        <dbReference type="EMBL" id="OWF32017.1"/>
    </source>
</evidence>
<dbReference type="EMBL" id="MXAL01000014">
    <property type="protein sequence ID" value="OWF32017.1"/>
    <property type="molecule type" value="Genomic_DNA"/>
</dbReference>
<dbReference type="PANTHER" id="PTHR48080:SF2">
    <property type="entry name" value="D-GALACTONATE DEHYDRATASE"/>
    <property type="match status" value="1"/>
</dbReference>
<dbReference type="EC" id="5.1.2.2" evidence="5"/>
<feature type="domain" description="Mandelate racemase/muconate lactonizing enzyme C-terminal" evidence="4">
    <location>
        <begin position="184"/>
        <end position="300"/>
    </location>
</feature>
<proteinExistence type="predicted"/>
<dbReference type="InterPro" id="IPR034593">
    <property type="entry name" value="DgoD-like"/>
</dbReference>
<dbReference type="SFLD" id="SFLDS00001">
    <property type="entry name" value="Enolase"/>
    <property type="match status" value="1"/>
</dbReference>
<dbReference type="Pfam" id="PF02746">
    <property type="entry name" value="MR_MLE_N"/>
    <property type="match status" value="1"/>
</dbReference>
<dbReference type="RefSeq" id="WP_225868796.1">
    <property type="nucleotide sequence ID" value="NZ_LNUB01000032.1"/>
</dbReference>
<dbReference type="Gene3D" id="3.30.390.10">
    <property type="entry name" value="Enolase-like, N-terminal domain"/>
    <property type="match status" value="1"/>
</dbReference>
<accession>A0A210P6A1</accession>
<dbReference type="AlphaFoldDB" id="A0A210P6A1"/>
<keyword evidence="5" id="KW-0413">Isomerase</keyword>
<dbReference type="Proteomes" id="UP000196649">
    <property type="component" value="Unassembled WGS sequence"/>
</dbReference>
<dbReference type="Gene3D" id="3.20.20.120">
    <property type="entry name" value="Enolase-like C-terminal domain"/>
    <property type="match status" value="1"/>
</dbReference>
<evidence type="ECO:0000313" key="6">
    <source>
        <dbReference type="Proteomes" id="UP000196649"/>
    </source>
</evidence>
<dbReference type="InterPro" id="IPR013341">
    <property type="entry name" value="Mandelate_racemase_N_dom"/>
</dbReference>
<name>A0A210P6A1_9LACO</name>
<dbReference type="PANTHER" id="PTHR48080">
    <property type="entry name" value="D-GALACTONATE DEHYDRATASE-RELATED"/>
    <property type="match status" value="1"/>
</dbReference>
<dbReference type="SMART" id="SM00922">
    <property type="entry name" value="MR_MLE"/>
    <property type="match status" value="1"/>
</dbReference>